<name>A0A543JCA8_9PSEU</name>
<comment type="caution">
    <text evidence="1">The sequence shown here is derived from an EMBL/GenBank/DDBJ whole genome shotgun (WGS) entry which is preliminary data.</text>
</comment>
<sequence length="274" mass="30061">MDDDFASLRDDPDPVRRGRRATALLAVYQQRSTELARLRRAAIEEARDLLGGSYTEVAKAFGLTKGRITQIRSSAPPAHRAFFGVGPLDMALPGRIIRERDDLVIAAEDDATGAHLLAELEKLTFITNRVILDPREEWEPTGDAVVVCGPASAHIGHRLMSQDPVLRMALGDGAQWFIVDEVTGERHLSPLDEVTPSRADHAYIARHRWGNHVIVHIAGLHALGSIGAAHHITDTIADLFTEFGDSEFSMAVTTEFDGLTPKASTVLVPPRRWS</sequence>
<accession>A0A543JCA8</accession>
<dbReference type="RefSeq" id="WP_141978464.1">
    <property type="nucleotide sequence ID" value="NZ_VFPP01000001.1"/>
</dbReference>
<dbReference type="Proteomes" id="UP000316628">
    <property type="component" value="Unassembled WGS sequence"/>
</dbReference>
<keyword evidence="2" id="KW-1185">Reference proteome</keyword>
<dbReference type="EMBL" id="VFPP01000001">
    <property type="protein sequence ID" value="TQM80450.1"/>
    <property type="molecule type" value="Genomic_DNA"/>
</dbReference>
<evidence type="ECO:0000313" key="1">
    <source>
        <dbReference type="EMBL" id="TQM80450.1"/>
    </source>
</evidence>
<dbReference type="AlphaFoldDB" id="A0A543JCA8"/>
<reference evidence="1 2" key="1">
    <citation type="submission" date="2019-06" db="EMBL/GenBank/DDBJ databases">
        <title>Sequencing the genomes of 1000 actinobacteria strains.</title>
        <authorList>
            <person name="Klenk H.-P."/>
        </authorList>
    </citation>
    <scope>NUCLEOTIDE SEQUENCE [LARGE SCALE GENOMIC DNA]</scope>
    <source>
        <strain evidence="1 2">DSM 45456</strain>
    </source>
</reference>
<evidence type="ECO:0008006" key="3">
    <source>
        <dbReference type="Google" id="ProtNLM"/>
    </source>
</evidence>
<evidence type="ECO:0000313" key="2">
    <source>
        <dbReference type="Proteomes" id="UP000316628"/>
    </source>
</evidence>
<dbReference type="OrthoDB" id="3681249at2"/>
<protein>
    <recommendedName>
        <fullName evidence="3">Sigma-70-like protein</fullName>
    </recommendedName>
</protein>
<proteinExistence type="predicted"/>
<gene>
    <name evidence="1" type="ORF">FHX81_2781</name>
</gene>
<organism evidence="1 2">
    <name type="scientific">Saccharothrix saharensis</name>
    <dbReference type="NCBI Taxonomy" id="571190"/>
    <lineage>
        <taxon>Bacteria</taxon>
        <taxon>Bacillati</taxon>
        <taxon>Actinomycetota</taxon>
        <taxon>Actinomycetes</taxon>
        <taxon>Pseudonocardiales</taxon>
        <taxon>Pseudonocardiaceae</taxon>
        <taxon>Saccharothrix</taxon>
    </lineage>
</organism>